<dbReference type="KEGG" id="fro:AALO17_06460"/>
<dbReference type="EMBL" id="CP011391">
    <property type="protein sequence ID" value="AMK53780.1"/>
    <property type="molecule type" value="Genomic_DNA"/>
</dbReference>
<keyword evidence="4" id="KW-1185">Reference proteome</keyword>
<feature type="compositionally biased region" description="Polar residues" evidence="1">
    <location>
        <begin position="80"/>
        <end position="95"/>
    </location>
</feature>
<gene>
    <name evidence="3" type="ORF">AALO17_06460</name>
</gene>
<dbReference type="RefSeq" id="WP_145907463.1">
    <property type="nucleotide sequence ID" value="NZ_CAMTMS010000007.1"/>
</dbReference>
<evidence type="ECO:0000256" key="1">
    <source>
        <dbReference type="SAM" id="MobiDB-lite"/>
    </source>
</evidence>
<feature type="compositionally biased region" description="Low complexity" evidence="1">
    <location>
        <begin position="96"/>
        <end position="151"/>
    </location>
</feature>
<accession>A0A140DT03</accession>
<dbReference type="AlphaFoldDB" id="A0A140DT03"/>
<organism evidence="3 4">
    <name type="scientific">Faecalibaculum rodentium</name>
    <dbReference type="NCBI Taxonomy" id="1702221"/>
    <lineage>
        <taxon>Bacteria</taxon>
        <taxon>Bacillati</taxon>
        <taxon>Bacillota</taxon>
        <taxon>Erysipelotrichia</taxon>
        <taxon>Erysipelotrichales</taxon>
        <taxon>Erysipelotrichaceae</taxon>
        <taxon>Faecalibaculum</taxon>
    </lineage>
</organism>
<sequence length="275" mass="28960">MNKKKKMIAAALTAAVLLGVGCAATFPAPQAKETKDSTGTAETTKKVAKATSDSSGSAKDDTETLNNPETKSSESKTDTGETNSEKSGTNSSSARSATENKSSTSSSDKSSSSSPTANSSVAASADKNNSSSTTSSKPATDSSSSSTASKPAHTHNWEEQFRTVHHPEVGHNEQYLIKAAWTEQVPIYGMDERTYCSSCHADISDLGQSGIGDHVKQHMLAGENGGYYSKWVQVVVGYETISHPAEYGTRWVVDQAAYDERVSTGFKCSSCGATK</sequence>
<feature type="chain" id="PRO_5007302094" evidence="2">
    <location>
        <begin position="24"/>
        <end position="275"/>
    </location>
</feature>
<evidence type="ECO:0000313" key="3">
    <source>
        <dbReference type="EMBL" id="AMK53780.1"/>
    </source>
</evidence>
<dbReference type="GeneID" id="78479271"/>
<keyword evidence="2" id="KW-0732">Signal</keyword>
<dbReference type="Proteomes" id="UP000069771">
    <property type="component" value="Chromosome"/>
</dbReference>
<protein>
    <submittedName>
        <fullName evidence="3">Uncharacterized protein</fullName>
    </submittedName>
</protein>
<name>A0A140DT03_9FIRM</name>
<feature type="region of interest" description="Disordered" evidence="1">
    <location>
        <begin position="26"/>
        <end position="155"/>
    </location>
</feature>
<reference evidence="3 4" key="1">
    <citation type="journal article" date="2016" name="Gut Pathog.">
        <title>Whole genome sequencing of "Faecalibaculum rodentium" ALO17, isolated from C57BL/6J laboratory mouse feces.</title>
        <authorList>
            <person name="Lim S."/>
            <person name="Chang D.H."/>
            <person name="Ahn S."/>
            <person name="Kim B.C."/>
        </authorList>
    </citation>
    <scope>NUCLEOTIDE SEQUENCE [LARGE SCALE GENOMIC DNA]</scope>
    <source>
        <strain evidence="3 4">Alo17</strain>
    </source>
</reference>
<dbReference type="OrthoDB" id="9795666at2"/>
<feature type="signal peptide" evidence="2">
    <location>
        <begin position="1"/>
        <end position="23"/>
    </location>
</feature>
<evidence type="ECO:0000313" key="4">
    <source>
        <dbReference type="Proteomes" id="UP000069771"/>
    </source>
</evidence>
<dbReference type="PROSITE" id="PS51257">
    <property type="entry name" value="PROKAR_LIPOPROTEIN"/>
    <property type="match status" value="1"/>
</dbReference>
<evidence type="ECO:0000256" key="2">
    <source>
        <dbReference type="SAM" id="SignalP"/>
    </source>
</evidence>
<proteinExistence type="predicted"/>